<comment type="similarity">
    <text evidence="2">Belongs to the ING family.</text>
</comment>
<keyword evidence="5 8" id="KW-0862">Zinc</keyword>
<evidence type="ECO:0000256" key="5">
    <source>
        <dbReference type="ARBA" id="ARBA00022833"/>
    </source>
</evidence>
<comment type="subcellular location">
    <subcellularLocation>
        <location evidence="1">Nucleus</location>
    </subcellularLocation>
</comment>
<gene>
    <name evidence="12" type="primary">ING1</name>
    <name evidence="12" type="ORF">Cob_v003036</name>
</gene>
<feature type="region of interest" description="Disordered" evidence="9">
    <location>
        <begin position="405"/>
        <end position="574"/>
    </location>
</feature>
<dbReference type="SMART" id="SM01408">
    <property type="entry name" value="ING"/>
    <property type="match status" value="1"/>
</dbReference>
<feature type="domain" description="Zinc finger PHD-type" evidence="10">
    <location>
        <begin position="721"/>
        <end position="768"/>
    </location>
</feature>
<organism evidence="12 13">
    <name type="scientific">Colletotrichum orbiculare (strain 104-T / ATCC 96160 / CBS 514.97 / LARS 414 / MAFF 240422)</name>
    <name type="common">Cucumber anthracnose fungus</name>
    <name type="synonym">Colletotrichum lagenarium</name>
    <dbReference type="NCBI Taxonomy" id="1213857"/>
    <lineage>
        <taxon>Eukaryota</taxon>
        <taxon>Fungi</taxon>
        <taxon>Dikarya</taxon>
        <taxon>Ascomycota</taxon>
        <taxon>Pezizomycotina</taxon>
        <taxon>Sordariomycetes</taxon>
        <taxon>Hypocreomycetidae</taxon>
        <taxon>Glomerellales</taxon>
        <taxon>Glomerellaceae</taxon>
        <taxon>Colletotrichum</taxon>
        <taxon>Colletotrichum orbiculare species complex</taxon>
    </lineage>
</organism>
<evidence type="ECO:0000259" key="11">
    <source>
        <dbReference type="SMART" id="SM01408"/>
    </source>
</evidence>
<feature type="binding site" evidence="8">
    <location>
        <position position="749"/>
    </location>
    <ligand>
        <name>Zn(2+)</name>
        <dbReference type="ChEBI" id="CHEBI:29105"/>
        <label>1</label>
    </ligand>
</feature>
<dbReference type="GO" id="GO:0004402">
    <property type="term" value="F:histone acetyltransferase activity"/>
    <property type="evidence" value="ECO:0007669"/>
    <property type="project" value="TreeGrafter"/>
</dbReference>
<feature type="binding site" evidence="8">
    <location>
        <position position="735"/>
    </location>
    <ligand>
        <name>Zn(2+)</name>
        <dbReference type="ChEBI" id="CHEBI:29105"/>
        <label>2</label>
    </ligand>
</feature>
<dbReference type="InterPro" id="IPR013083">
    <property type="entry name" value="Znf_RING/FYVE/PHD"/>
</dbReference>
<evidence type="ECO:0000256" key="3">
    <source>
        <dbReference type="ARBA" id="ARBA00022723"/>
    </source>
</evidence>
<dbReference type="EMBL" id="AMCV02000005">
    <property type="protein sequence ID" value="TDZ24253.1"/>
    <property type="molecule type" value="Genomic_DNA"/>
</dbReference>
<evidence type="ECO:0000259" key="10">
    <source>
        <dbReference type="SMART" id="SM00249"/>
    </source>
</evidence>
<feature type="region of interest" description="Disordered" evidence="9">
    <location>
        <begin position="164"/>
        <end position="294"/>
    </location>
</feature>
<dbReference type="PANTHER" id="PTHR10333:SF94">
    <property type="entry name" value="FINGER DOMAIN PROTEIN, PUTATIVE (AFU_ORTHOLOGUE AFUA_3G11940)-RELATED"/>
    <property type="match status" value="1"/>
</dbReference>
<feature type="compositionally biased region" description="Basic residues" evidence="9">
    <location>
        <begin position="251"/>
        <end position="262"/>
    </location>
</feature>
<dbReference type="OrthoDB" id="5411773at2759"/>
<feature type="region of interest" description="Disordered" evidence="9">
    <location>
        <begin position="1"/>
        <end position="23"/>
    </location>
</feature>
<dbReference type="Gene3D" id="6.10.140.1740">
    <property type="match status" value="1"/>
</dbReference>
<dbReference type="InterPro" id="IPR001965">
    <property type="entry name" value="Znf_PHD"/>
</dbReference>
<dbReference type="InterPro" id="IPR019786">
    <property type="entry name" value="Zinc_finger_PHD-type_CS"/>
</dbReference>
<protein>
    <submittedName>
        <fullName evidence="12">PHD finger protein ING1</fullName>
    </submittedName>
</protein>
<feature type="compositionally biased region" description="Polar residues" evidence="9">
    <location>
        <begin position="637"/>
        <end position="648"/>
    </location>
</feature>
<dbReference type="GO" id="GO:0000123">
    <property type="term" value="C:histone acetyltransferase complex"/>
    <property type="evidence" value="ECO:0007669"/>
    <property type="project" value="TreeGrafter"/>
</dbReference>
<evidence type="ECO:0000313" key="12">
    <source>
        <dbReference type="EMBL" id="TDZ24253.1"/>
    </source>
</evidence>
<dbReference type="STRING" id="1213857.A0A484G231"/>
<feature type="binding site" evidence="8">
    <location>
        <position position="724"/>
    </location>
    <ligand>
        <name>Zn(2+)</name>
        <dbReference type="ChEBI" id="CHEBI:29105"/>
        <label>1</label>
    </ligand>
</feature>
<feature type="binding site" evidence="8">
    <location>
        <position position="740"/>
    </location>
    <ligand>
        <name>Zn(2+)</name>
        <dbReference type="ChEBI" id="CHEBI:29105"/>
        <label>2</label>
    </ligand>
</feature>
<feature type="compositionally biased region" description="Low complexity" evidence="9">
    <location>
        <begin position="264"/>
        <end position="281"/>
    </location>
</feature>
<dbReference type="Gene3D" id="3.30.40.10">
    <property type="entry name" value="Zinc/RING finger domain, C3HC4 (zinc finger)"/>
    <property type="match status" value="1"/>
</dbReference>
<evidence type="ECO:0000256" key="9">
    <source>
        <dbReference type="SAM" id="MobiDB-lite"/>
    </source>
</evidence>
<feature type="region of interest" description="Disordered" evidence="9">
    <location>
        <begin position="632"/>
        <end position="716"/>
    </location>
</feature>
<feature type="site" description="Histone H3K4me3 binding" evidence="7">
    <location>
        <position position="736"/>
    </location>
</feature>
<dbReference type="GO" id="GO:0005634">
    <property type="term" value="C:nucleus"/>
    <property type="evidence" value="ECO:0007669"/>
    <property type="project" value="UniProtKB-SubCell"/>
</dbReference>
<evidence type="ECO:0000256" key="4">
    <source>
        <dbReference type="ARBA" id="ARBA00022771"/>
    </source>
</evidence>
<feature type="compositionally biased region" description="Low complexity" evidence="9">
    <location>
        <begin position="523"/>
        <end position="574"/>
    </location>
</feature>
<feature type="compositionally biased region" description="Basic residues" evidence="9">
    <location>
        <begin position="454"/>
        <end position="466"/>
    </location>
</feature>
<feature type="compositionally biased region" description="Basic residues" evidence="9">
    <location>
        <begin position="681"/>
        <end position="694"/>
    </location>
</feature>
<dbReference type="InterPro" id="IPR028651">
    <property type="entry name" value="ING_fam"/>
</dbReference>
<evidence type="ECO:0000256" key="7">
    <source>
        <dbReference type="PIRSR" id="PIRSR628651-50"/>
    </source>
</evidence>
<dbReference type="InterPro" id="IPR011011">
    <property type="entry name" value="Znf_FYVE_PHD"/>
</dbReference>
<keyword evidence="3 8" id="KW-0479">Metal-binding</keyword>
<feature type="site" description="Histone H3K4me3 binding" evidence="7">
    <location>
        <position position="721"/>
    </location>
</feature>
<feature type="compositionally biased region" description="Acidic residues" evidence="9">
    <location>
        <begin position="220"/>
        <end position="235"/>
    </location>
</feature>
<dbReference type="CDD" id="cd15505">
    <property type="entry name" value="PHD_ING"/>
    <property type="match status" value="1"/>
</dbReference>
<evidence type="ECO:0000313" key="13">
    <source>
        <dbReference type="Proteomes" id="UP000014480"/>
    </source>
</evidence>
<feature type="binding site" evidence="8">
    <location>
        <position position="722"/>
    </location>
    <ligand>
        <name>Zn(2+)</name>
        <dbReference type="ChEBI" id="CHEBI:29105"/>
        <label>1</label>
    </ligand>
</feature>
<reference evidence="13" key="2">
    <citation type="journal article" date="2019" name="Mol. Plant Microbe Interact.">
        <title>Genome sequence resources for four phytopathogenic fungi from the Colletotrichum orbiculare species complex.</title>
        <authorList>
            <person name="Gan P."/>
            <person name="Tsushima A."/>
            <person name="Narusaka M."/>
            <person name="Narusaka Y."/>
            <person name="Takano Y."/>
            <person name="Kubo Y."/>
            <person name="Shirasu K."/>
        </authorList>
    </citation>
    <scope>GENOME REANNOTATION</scope>
    <source>
        <strain evidence="13">104-T / ATCC 96160 / CBS 514.97 / LARS 414 / MAFF 240422</strain>
    </source>
</reference>
<dbReference type="SMART" id="SM00249">
    <property type="entry name" value="PHD"/>
    <property type="match status" value="1"/>
</dbReference>
<dbReference type="Gene3D" id="3.10.450.50">
    <property type="match status" value="1"/>
</dbReference>
<evidence type="ECO:0000256" key="8">
    <source>
        <dbReference type="PIRSR" id="PIRSR628651-51"/>
    </source>
</evidence>
<evidence type="ECO:0000256" key="6">
    <source>
        <dbReference type="ARBA" id="ARBA00023242"/>
    </source>
</evidence>
<dbReference type="SUPFAM" id="SSF57903">
    <property type="entry name" value="FYVE/PHD zinc finger"/>
    <property type="match status" value="1"/>
</dbReference>
<name>A0A484G231_COLOR</name>
<feature type="site" description="Histone H3K4me3 binding" evidence="7">
    <location>
        <position position="732"/>
    </location>
</feature>
<accession>A0A484G231</accession>
<dbReference type="InterPro" id="IPR032710">
    <property type="entry name" value="NTF2-like_dom_sf"/>
</dbReference>
<feature type="domain" description="Inhibitor of growth protein N-terminal histone-binding" evidence="11">
    <location>
        <begin position="52"/>
        <end position="155"/>
    </location>
</feature>
<feature type="binding site" evidence="8">
    <location>
        <position position="746"/>
    </location>
    <ligand>
        <name>Zn(2+)</name>
        <dbReference type="ChEBI" id="CHEBI:29105"/>
        <label>1</label>
    </ligand>
</feature>
<dbReference type="PROSITE" id="PS01359">
    <property type="entry name" value="ZF_PHD_1"/>
    <property type="match status" value="1"/>
</dbReference>
<evidence type="ECO:0000256" key="1">
    <source>
        <dbReference type="ARBA" id="ARBA00004123"/>
    </source>
</evidence>
<comment type="caution">
    <text evidence="12">The sequence shown here is derived from an EMBL/GenBank/DDBJ whole genome shotgun (WGS) entry which is preliminary data.</text>
</comment>
<evidence type="ECO:0000256" key="2">
    <source>
        <dbReference type="ARBA" id="ARBA00010210"/>
    </source>
</evidence>
<dbReference type="GO" id="GO:0008270">
    <property type="term" value="F:zinc ion binding"/>
    <property type="evidence" value="ECO:0007669"/>
    <property type="project" value="UniProtKB-KW"/>
</dbReference>
<proteinExistence type="inferred from homology"/>
<feature type="site" description="Histone H3K4me3 binding" evidence="7">
    <location>
        <position position="744"/>
    </location>
</feature>
<dbReference type="CDD" id="cd17017">
    <property type="entry name" value="ING_Yng1p"/>
    <property type="match status" value="1"/>
</dbReference>
<sequence>MAATAEQADAMDVDESPKNKTNVDRDIHRSLGSINNSVESLEMRADPDAQATVTDFLDFTEYLPSDMMRSLTLIGKLDQTYAEASHTINDLTSTWGKLPTIPAEVRPSPTRLREEISQSINHAVSSRVYSHAEAVRMSENVNRHYNRAKTILGKLKNMLENYPAEEQKSPVATSKSPQLVRAPKMLRNGDGEKVRRPRIPRITVPGEVLPPYDQFVAYSDDSEESSEEEEEEDDELQGRTPGRTTPAPRIKVLKTPKPRPPKAPKAATSKPPKAAPAVPSAPLQPPPENAVIGSADAPWLQLTAWELARLRKRMKKNATWSPSETMILRELKTLGRGIDAYKEAKKKAEDEGRTFDQVPAALAPDAGSENKPIPEGAISAAALASDDIQLSNRGMKLNEAKKLKRESMAKLAAEEAEESARQFREAARLLMSHEKPPSTAGSAQDPAKPAPKASRSRARASAKRKRDSVPEAEAEKPEVVETPAPRSMPKRTKTETPVPLPHLRGNLSTQPLTETPIPPPALTPGGSAATPKTTTPAPPSGSGQDQSAARPANTSAPAASPTTSVAAAPSAASLPNSTPANISIASPNEVPIPPLVLSPKNVAWPACAYAALVVCCPVNQAIVVEGGVARNHAGTRRSPSQLASTARNTPAPDLRQPSKRTRKPVPGVVSKTNAGGSSAVGKRKAAPKKKRSQKKEKGQPVEIELEEDENGNPIDPNEPRYCDCNGVSFGQMIACDNDNCVKEWFHLECLGMKSIPARTTKWYCPDCRVLLNIGEKGERNPESPNMDRFAATEGVEPHDSYSRMEPFSPTETAIDRDLRLRLRDFYRTSDNRDLNERWLNFFTSDARVKIGPQEAEKHENLRQLRTEMWRPVSERKHWITRAIGSVTEQGVDVMLRGGVRRKGLGGDENVFSWAGSAAWVKVDGEWRMDAYRVWLDQWAAIEGPLPPESRS</sequence>
<dbReference type="Proteomes" id="UP000014480">
    <property type="component" value="Unassembled WGS sequence"/>
</dbReference>
<keyword evidence="4" id="KW-0863">Zinc-finger</keyword>
<reference evidence="13" key="1">
    <citation type="journal article" date="2013" name="New Phytol.">
        <title>Comparative genomic and transcriptomic analyses reveal the hemibiotrophic stage shift of Colletotrichum fungi.</title>
        <authorList>
            <person name="Gan P."/>
            <person name="Ikeda K."/>
            <person name="Irieda H."/>
            <person name="Narusaka M."/>
            <person name="O'Connell R.J."/>
            <person name="Narusaka Y."/>
            <person name="Takano Y."/>
            <person name="Kubo Y."/>
            <person name="Shirasu K."/>
        </authorList>
    </citation>
    <scope>NUCLEOTIDE SEQUENCE [LARGE SCALE GENOMIC DNA]</scope>
    <source>
        <strain evidence="13">104-T / ATCC 96160 / CBS 514.97 / LARS 414 / MAFF 240422</strain>
    </source>
</reference>
<keyword evidence="6" id="KW-0539">Nucleus</keyword>
<feature type="binding site" evidence="8">
    <location>
        <position position="764"/>
    </location>
    <ligand>
        <name>Zn(2+)</name>
        <dbReference type="ChEBI" id="CHEBI:29105"/>
        <label>2</label>
    </ligand>
</feature>
<feature type="compositionally biased region" description="Basic and acidic residues" evidence="9">
    <location>
        <begin position="467"/>
        <end position="479"/>
    </location>
</feature>
<feature type="compositionally biased region" description="Basic and acidic residues" evidence="9">
    <location>
        <begin position="418"/>
        <end position="436"/>
    </location>
</feature>
<dbReference type="GO" id="GO:0006355">
    <property type="term" value="P:regulation of DNA-templated transcription"/>
    <property type="evidence" value="ECO:0007669"/>
    <property type="project" value="TreeGrafter"/>
</dbReference>
<dbReference type="InterPro" id="IPR024610">
    <property type="entry name" value="ING_N_histone-binding"/>
</dbReference>
<dbReference type="AlphaFoldDB" id="A0A484G231"/>
<keyword evidence="13" id="KW-1185">Reference proteome</keyword>
<dbReference type="PANTHER" id="PTHR10333">
    <property type="entry name" value="INHIBITOR OF GROWTH PROTEIN"/>
    <property type="match status" value="1"/>
</dbReference>
<feature type="binding site" evidence="8">
    <location>
        <position position="767"/>
    </location>
    <ligand>
        <name>Zn(2+)</name>
        <dbReference type="ChEBI" id="CHEBI:29105"/>
        <label>2</label>
    </ligand>
</feature>
<dbReference type="SUPFAM" id="SSF54427">
    <property type="entry name" value="NTF2-like"/>
    <property type="match status" value="1"/>
</dbReference>